<dbReference type="AlphaFoldDB" id="A0A2U9CIB5"/>
<accession>A0A2U9CIB5</accession>
<reference evidence="1 2" key="1">
    <citation type="submission" date="2017-12" db="EMBL/GenBank/DDBJ databases">
        <title>Integrating genomic resources of turbot (Scophthalmus maximus) in depth evaluation of genetic and physical mapping variation across individuals.</title>
        <authorList>
            <person name="Martinez P."/>
        </authorList>
    </citation>
    <scope>NUCLEOTIDE SEQUENCE [LARGE SCALE GENOMIC DNA]</scope>
</reference>
<sequence length="233" mass="26336">MGVSGKTENSLTSSCLTALLSQAESCSVVRDRKWKVETFSVLIPHPALQTVGQNTMGKQRNLIRCQLYFFCVQREMQDRMLKTVEQRHTMDFFKDTLKTLIHQSDKKPVGRCHLKSCFQTYTEVRTYSRTFPSSPLVKGKRKMSERAQEYFRKSHSERVGALMTENKNTAVHSGIIVRTSDSRPPWLAPYVSEAGGGAVEACWSCQSSACHHLLPAPAQLATFDPTKFELKRG</sequence>
<gene>
    <name evidence="1" type="ORF">SMAX5B_021988</name>
</gene>
<evidence type="ECO:0000313" key="1">
    <source>
        <dbReference type="EMBL" id="AWP16335.1"/>
    </source>
</evidence>
<name>A0A2U9CIB5_SCOMX</name>
<dbReference type="Proteomes" id="UP000246464">
    <property type="component" value="Chromosome 17"/>
</dbReference>
<organism evidence="1 2">
    <name type="scientific">Scophthalmus maximus</name>
    <name type="common">Turbot</name>
    <name type="synonym">Psetta maxima</name>
    <dbReference type="NCBI Taxonomy" id="52904"/>
    <lineage>
        <taxon>Eukaryota</taxon>
        <taxon>Metazoa</taxon>
        <taxon>Chordata</taxon>
        <taxon>Craniata</taxon>
        <taxon>Vertebrata</taxon>
        <taxon>Euteleostomi</taxon>
        <taxon>Actinopterygii</taxon>
        <taxon>Neopterygii</taxon>
        <taxon>Teleostei</taxon>
        <taxon>Neoteleostei</taxon>
        <taxon>Acanthomorphata</taxon>
        <taxon>Carangaria</taxon>
        <taxon>Pleuronectiformes</taxon>
        <taxon>Pleuronectoidei</taxon>
        <taxon>Scophthalmidae</taxon>
        <taxon>Scophthalmus</taxon>
    </lineage>
</organism>
<proteinExistence type="predicted"/>
<protein>
    <submittedName>
        <fullName evidence="1">Uncharacterized protein</fullName>
    </submittedName>
</protein>
<keyword evidence="2" id="KW-1185">Reference proteome</keyword>
<dbReference type="EMBL" id="CP026259">
    <property type="protein sequence ID" value="AWP16335.1"/>
    <property type="molecule type" value="Genomic_DNA"/>
</dbReference>
<evidence type="ECO:0000313" key="2">
    <source>
        <dbReference type="Proteomes" id="UP000246464"/>
    </source>
</evidence>